<accession>K5Y631</accession>
<dbReference type="AlphaFoldDB" id="K5Y631"/>
<evidence type="ECO:0000256" key="2">
    <source>
        <dbReference type="PIRSR" id="PIRSR613078-2"/>
    </source>
</evidence>
<dbReference type="GO" id="GO:0050278">
    <property type="term" value="F:sedoheptulose-bisphosphatase activity"/>
    <property type="evidence" value="ECO:0007669"/>
    <property type="project" value="TreeGrafter"/>
</dbReference>
<evidence type="ECO:0008006" key="5">
    <source>
        <dbReference type="Google" id="ProtNLM"/>
    </source>
</evidence>
<feature type="active site" description="Tele-phosphohistidine intermediate" evidence="1">
    <location>
        <position position="15"/>
    </location>
</feature>
<keyword evidence="4" id="KW-1185">Reference proteome</keyword>
<dbReference type="Gene3D" id="3.40.50.1240">
    <property type="entry name" value="Phosphoglycerate mutase-like"/>
    <property type="match status" value="1"/>
</dbReference>
<feature type="binding site" evidence="2">
    <location>
        <begin position="97"/>
        <end position="100"/>
    </location>
    <ligand>
        <name>substrate</name>
    </ligand>
</feature>
<dbReference type="eggNOG" id="KOG0235">
    <property type="taxonomic scope" value="Eukaryota"/>
</dbReference>
<dbReference type="SUPFAM" id="SSF53254">
    <property type="entry name" value="Phosphoglycerate mutase-like"/>
    <property type="match status" value="1"/>
</dbReference>
<dbReference type="Proteomes" id="UP000008493">
    <property type="component" value="Unassembled WGS sequence"/>
</dbReference>
<dbReference type="GO" id="GO:0046390">
    <property type="term" value="P:ribose phosphate biosynthetic process"/>
    <property type="evidence" value="ECO:0007669"/>
    <property type="project" value="TreeGrafter"/>
</dbReference>
<dbReference type="GeneID" id="18822887"/>
<gene>
    <name evidence="3" type="ORF">AGABI1DRAFT_110220</name>
</gene>
<dbReference type="PANTHER" id="PTHR48100:SF15">
    <property type="entry name" value="SEDOHEPTULOSE 1,7-BISPHOSPHATASE"/>
    <property type="match status" value="1"/>
</dbReference>
<organism evidence="3 4">
    <name type="scientific">Agaricus bisporus var. burnettii (strain JB137-S8 / ATCC MYA-4627 / FGSC 10392)</name>
    <name type="common">White button mushroom</name>
    <dbReference type="NCBI Taxonomy" id="597362"/>
    <lineage>
        <taxon>Eukaryota</taxon>
        <taxon>Fungi</taxon>
        <taxon>Dikarya</taxon>
        <taxon>Basidiomycota</taxon>
        <taxon>Agaricomycotina</taxon>
        <taxon>Agaricomycetes</taxon>
        <taxon>Agaricomycetidae</taxon>
        <taxon>Agaricales</taxon>
        <taxon>Agaricineae</taxon>
        <taxon>Agaricaceae</taxon>
        <taxon>Agaricus</taxon>
    </lineage>
</organism>
<dbReference type="PIRSF" id="PIRSF000709">
    <property type="entry name" value="6PFK_2-Ptase"/>
    <property type="match status" value="1"/>
</dbReference>
<dbReference type="InParanoid" id="K5Y631"/>
<dbReference type="EMBL" id="JH971385">
    <property type="protein sequence ID" value="EKM83570.1"/>
    <property type="molecule type" value="Genomic_DNA"/>
</dbReference>
<dbReference type="KEGG" id="abp:AGABI1DRAFT110220"/>
<feature type="active site" description="Proton donor/acceptor" evidence="1">
    <location>
        <position position="97"/>
    </location>
</feature>
<dbReference type="InterPro" id="IPR050275">
    <property type="entry name" value="PGM_Phosphatase"/>
</dbReference>
<sequence>MSLHRPMPRLFVVRHGQTEWSENGRHTGLSDIPLTAKGEAQVQATAAKLVGDGHLIDPKNLCTVYVSPRQRAHKTFHILFENVPKVPRHVLTEEAREWDYGEFEGLRTAEILERSPGWNGWTDGYPGGESVEELQSRVDSVIEKVRAYHRQYYEEGTVSRDVMIVAHGHFGRVLTARWVGFPAAYGTKLTIDAGSITLLSYEHHNLAEPSITALNLSSLLLL</sequence>
<dbReference type="RefSeq" id="XP_007325474.1">
    <property type="nucleotide sequence ID" value="XM_007325412.1"/>
</dbReference>
<evidence type="ECO:0000313" key="3">
    <source>
        <dbReference type="EMBL" id="EKM83570.1"/>
    </source>
</evidence>
<dbReference type="SMART" id="SM00855">
    <property type="entry name" value="PGAM"/>
    <property type="match status" value="1"/>
</dbReference>
<reference evidence="4" key="1">
    <citation type="journal article" date="2012" name="Proc. Natl. Acad. Sci. U.S.A.">
        <title>Genome sequence of the button mushroom Agaricus bisporus reveals mechanisms governing adaptation to a humic-rich ecological niche.</title>
        <authorList>
            <person name="Morin E."/>
            <person name="Kohler A."/>
            <person name="Baker A.R."/>
            <person name="Foulongne-Oriol M."/>
            <person name="Lombard V."/>
            <person name="Nagy L.G."/>
            <person name="Ohm R.A."/>
            <person name="Patyshakuliyeva A."/>
            <person name="Brun A."/>
            <person name="Aerts A.L."/>
            <person name="Bailey A.M."/>
            <person name="Billette C."/>
            <person name="Coutinho P.M."/>
            <person name="Deakin G."/>
            <person name="Doddapaneni H."/>
            <person name="Floudas D."/>
            <person name="Grimwood J."/>
            <person name="Hilden K."/>
            <person name="Kuees U."/>
            <person name="LaButti K.M."/>
            <person name="Lapidus A."/>
            <person name="Lindquist E.A."/>
            <person name="Lucas S.M."/>
            <person name="Murat C."/>
            <person name="Riley R.W."/>
            <person name="Salamov A.A."/>
            <person name="Schmutz J."/>
            <person name="Subramanian V."/>
            <person name="Woesten H.A.B."/>
            <person name="Xu J."/>
            <person name="Eastwood D.C."/>
            <person name="Foster G.D."/>
            <person name="Sonnenberg A.S."/>
            <person name="Cullen D."/>
            <person name="de Vries R.P."/>
            <person name="Lundell T."/>
            <person name="Hibbett D.S."/>
            <person name="Henrissat B."/>
            <person name="Burton K.S."/>
            <person name="Kerrigan R.W."/>
            <person name="Challen M.P."/>
            <person name="Grigoriev I.V."/>
            <person name="Martin F."/>
        </authorList>
    </citation>
    <scope>NUCLEOTIDE SEQUENCE [LARGE SCALE GENOMIC DNA]</scope>
    <source>
        <strain evidence="4">JB137-S8 / ATCC MYA-4627 / FGSC 10392</strain>
    </source>
</reference>
<dbReference type="OrthoDB" id="4818801at2759"/>
<dbReference type="PANTHER" id="PTHR48100">
    <property type="entry name" value="BROAD-SPECIFICITY PHOSPHATASE YOR283W-RELATED"/>
    <property type="match status" value="1"/>
</dbReference>
<evidence type="ECO:0000256" key="1">
    <source>
        <dbReference type="PIRSR" id="PIRSR613078-1"/>
    </source>
</evidence>
<dbReference type="InterPro" id="IPR029033">
    <property type="entry name" value="His_PPase_superfam"/>
</dbReference>
<feature type="binding site" evidence="2">
    <location>
        <position position="71"/>
    </location>
    <ligand>
        <name>substrate</name>
    </ligand>
</feature>
<proteinExistence type="predicted"/>
<name>K5Y631_AGABU</name>
<protein>
    <recommendedName>
        <fullName evidence="5">Phosphoglycerate mutase</fullName>
    </recommendedName>
</protein>
<dbReference type="CDD" id="cd07067">
    <property type="entry name" value="HP_PGM_like"/>
    <property type="match status" value="1"/>
</dbReference>
<dbReference type="HOGENOM" id="CLU_033323_13_0_1"/>
<dbReference type="InterPro" id="IPR013078">
    <property type="entry name" value="His_Pase_superF_clade-1"/>
</dbReference>
<evidence type="ECO:0000313" key="4">
    <source>
        <dbReference type="Proteomes" id="UP000008493"/>
    </source>
</evidence>
<dbReference type="Pfam" id="PF00300">
    <property type="entry name" value="His_Phos_1"/>
    <property type="match status" value="1"/>
</dbReference>
<dbReference type="STRING" id="597362.K5Y631"/>
<feature type="binding site" evidence="2">
    <location>
        <begin position="27"/>
        <end position="28"/>
    </location>
    <ligand>
        <name>substrate</name>
    </ligand>
</feature>
<dbReference type="OMA" id="RCFIVRH"/>